<feature type="transmembrane region" description="Helical" evidence="2">
    <location>
        <begin position="121"/>
        <end position="142"/>
    </location>
</feature>
<organism evidence="3 4">
    <name type="scientific">Mycteria americana</name>
    <name type="common">Wood stork</name>
    <dbReference type="NCBI Taxonomy" id="33587"/>
    <lineage>
        <taxon>Eukaryota</taxon>
        <taxon>Metazoa</taxon>
        <taxon>Chordata</taxon>
        <taxon>Craniata</taxon>
        <taxon>Vertebrata</taxon>
        <taxon>Euteleostomi</taxon>
        <taxon>Archelosauria</taxon>
        <taxon>Archosauria</taxon>
        <taxon>Dinosauria</taxon>
        <taxon>Saurischia</taxon>
        <taxon>Theropoda</taxon>
        <taxon>Coelurosauria</taxon>
        <taxon>Aves</taxon>
        <taxon>Neognathae</taxon>
        <taxon>Neoaves</taxon>
        <taxon>Aequornithes</taxon>
        <taxon>Ciconiiformes</taxon>
        <taxon>Ciconiidae</taxon>
        <taxon>Mycteria</taxon>
    </lineage>
</organism>
<feature type="region of interest" description="Disordered" evidence="1">
    <location>
        <begin position="210"/>
        <end position="233"/>
    </location>
</feature>
<proteinExistence type="predicted"/>
<evidence type="ECO:0000256" key="1">
    <source>
        <dbReference type="SAM" id="MobiDB-lite"/>
    </source>
</evidence>
<dbReference type="AlphaFoldDB" id="A0AAN7SDA7"/>
<sequence length="233" mass="26316">MGTLNRILSMCINAWLGRRGEEDRARLFSVAPNDRTRSNGHKLKHRKFCLNIRKHFFTVRDDSQIPQTTAPTQPKERRRGRNSLRQCCRRKKDEIVPLNKETREMSVEVNLDLERLSPTHYQLGAVVLVSVVLLLVNLVGLLEHMNVHDTQAGRHCIVAGSGQAAEQLPLRDVFKTSAEPHRQQLPWTPAWSFSCPGQATQPGLWVTANGRGGNMGSRSRSHLTRKGSGLQME</sequence>
<dbReference type="Proteomes" id="UP001333110">
    <property type="component" value="Unassembled WGS sequence"/>
</dbReference>
<evidence type="ECO:0000256" key="2">
    <source>
        <dbReference type="SAM" id="Phobius"/>
    </source>
</evidence>
<keyword evidence="2" id="KW-0812">Transmembrane</keyword>
<protein>
    <submittedName>
        <fullName evidence="3">Uncharacterized protein</fullName>
    </submittedName>
</protein>
<comment type="caution">
    <text evidence="3">The sequence shown here is derived from an EMBL/GenBank/DDBJ whole genome shotgun (WGS) entry which is preliminary data.</text>
</comment>
<keyword evidence="2" id="KW-1133">Transmembrane helix</keyword>
<feature type="region of interest" description="Disordered" evidence="1">
    <location>
        <begin position="63"/>
        <end position="84"/>
    </location>
</feature>
<keyword evidence="2" id="KW-0472">Membrane</keyword>
<gene>
    <name evidence="3" type="ORF">QYF61_007980</name>
</gene>
<evidence type="ECO:0000313" key="3">
    <source>
        <dbReference type="EMBL" id="KAK4826366.1"/>
    </source>
</evidence>
<evidence type="ECO:0000313" key="4">
    <source>
        <dbReference type="Proteomes" id="UP001333110"/>
    </source>
</evidence>
<dbReference type="EMBL" id="JAUNZN010000002">
    <property type="protein sequence ID" value="KAK4826366.1"/>
    <property type="molecule type" value="Genomic_DNA"/>
</dbReference>
<accession>A0AAN7SDA7</accession>
<name>A0AAN7SDA7_MYCAM</name>
<keyword evidence="4" id="KW-1185">Reference proteome</keyword>
<reference evidence="3 4" key="1">
    <citation type="journal article" date="2023" name="J. Hered.">
        <title>Chromosome-level genome of the wood stork (Mycteria americana) provides insight into avian chromosome evolution.</title>
        <authorList>
            <person name="Flamio R. Jr."/>
            <person name="Ramstad K.M."/>
        </authorList>
    </citation>
    <scope>NUCLEOTIDE SEQUENCE [LARGE SCALE GENOMIC DNA]</scope>
    <source>
        <strain evidence="3">JAX WOST 10</strain>
    </source>
</reference>